<dbReference type="InterPro" id="IPR032675">
    <property type="entry name" value="LRR_dom_sf"/>
</dbReference>
<dbReference type="PRINTS" id="PR00364">
    <property type="entry name" value="DISEASERSIST"/>
</dbReference>
<dbReference type="InterPro" id="IPR002182">
    <property type="entry name" value="NB-ARC"/>
</dbReference>
<dbReference type="Gene3D" id="3.80.10.10">
    <property type="entry name" value="Ribonuclease Inhibitor"/>
    <property type="match status" value="3"/>
</dbReference>
<dbReference type="AlphaFoldDB" id="A0A6P9ETL8"/>
<dbReference type="InterPro" id="IPR042197">
    <property type="entry name" value="Apaf_helical"/>
</dbReference>
<dbReference type="RefSeq" id="XP_035545912.1">
    <property type="nucleotide sequence ID" value="XM_035690019.1"/>
</dbReference>
<dbReference type="InterPro" id="IPR041118">
    <property type="entry name" value="Rx_N"/>
</dbReference>
<dbReference type="GO" id="GO:0043531">
    <property type="term" value="F:ADP binding"/>
    <property type="evidence" value="ECO:0007669"/>
    <property type="project" value="InterPro"/>
</dbReference>
<dbReference type="Gene3D" id="3.40.50.300">
    <property type="entry name" value="P-loop containing nucleotide triphosphate hydrolases"/>
    <property type="match status" value="1"/>
</dbReference>
<keyword evidence="2" id="KW-0677">Repeat</keyword>
<dbReference type="InParanoid" id="A0A6P9ETL8"/>
<keyword evidence="4" id="KW-0611">Plant defense</keyword>
<dbReference type="GO" id="GO:0005524">
    <property type="term" value="F:ATP binding"/>
    <property type="evidence" value="ECO:0007669"/>
    <property type="project" value="UniProtKB-KW"/>
</dbReference>
<dbReference type="SUPFAM" id="SSF52047">
    <property type="entry name" value="RNI-like"/>
    <property type="match status" value="1"/>
</dbReference>
<organism evidence="11 12">
    <name type="scientific">Juglans regia</name>
    <name type="common">English walnut</name>
    <dbReference type="NCBI Taxonomy" id="51240"/>
    <lineage>
        <taxon>Eukaryota</taxon>
        <taxon>Viridiplantae</taxon>
        <taxon>Streptophyta</taxon>
        <taxon>Embryophyta</taxon>
        <taxon>Tracheophyta</taxon>
        <taxon>Spermatophyta</taxon>
        <taxon>Magnoliopsida</taxon>
        <taxon>eudicotyledons</taxon>
        <taxon>Gunneridae</taxon>
        <taxon>Pentapetalae</taxon>
        <taxon>rosids</taxon>
        <taxon>fabids</taxon>
        <taxon>Fagales</taxon>
        <taxon>Juglandaceae</taxon>
        <taxon>Juglans</taxon>
    </lineage>
</organism>
<evidence type="ECO:0000256" key="4">
    <source>
        <dbReference type="ARBA" id="ARBA00022821"/>
    </source>
</evidence>
<dbReference type="GO" id="GO:0051707">
    <property type="term" value="P:response to other organism"/>
    <property type="evidence" value="ECO:0007669"/>
    <property type="project" value="UniProtKB-ARBA"/>
</dbReference>
<evidence type="ECO:0000313" key="11">
    <source>
        <dbReference type="Proteomes" id="UP000235220"/>
    </source>
</evidence>
<evidence type="ECO:0000313" key="12">
    <source>
        <dbReference type="RefSeq" id="XP_035545912.1"/>
    </source>
</evidence>
<dbReference type="InterPro" id="IPR036388">
    <property type="entry name" value="WH-like_DNA-bd_sf"/>
</dbReference>
<evidence type="ECO:0000259" key="10">
    <source>
        <dbReference type="Pfam" id="PF25019"/>
    </source>
</evidence>
<evidence type="ECO:0000256" key="3">
    <source>
        <dbReference type="ARBA" id="ARBA00022741"/>
    </source>
</evidence>
<evidence type="ECO:0000259" key="6">
    <source>
        <dbReference type="Pfam" id="PF00931"/>
    </source>
</evidence>
<feature type="domain" description="Disease resistance protein winged helix" evidence="8">
    <location>
        <begin position="429"/>
        <end position="502"/>
    </location>
</feature>
<reference evidence="12" key="1">
    <citation type="submission" date="2025-08" db="UniProtKB">
        <authorList>
            <consortium name="RefSeq"/>
        </authorList>
    </citation>
    <scope>IDENTIFICATION</scope>
    <source>
        <tissue evidence="12">Leaves</tissue>
    </source>
</reference>
<dbReference type="Pfam" id="PF23598">
    <property type="entry name" value="LRR_14"/>
    <property type="match status" value="1"/>
</dbReference>
<dbReference type="Pfam" id="PF18052">
    <property type="entry name" value="Rx_N"/>
    <property type="match status" value="1"/>
</dbReference>
<dbReference type="SUPFAM" id="SSF52540">
    <property type="entry name" value="P-loop containing nucleoside triphosphate hydrolases"/>
    <property type="match status" value="1"/>
</dbReference>
<dbReference type="GeneID" id="109010431"/>
<dbReference type="OrthoDB" id="5279713at2759"/>
<feature type="domain" description="NB-ARC" evidence="6">
    <location>
        <begin position="164"/>
        <end position="342"/>
    </location>
</feature>
<dbReference type="InterPro" id="IPR027417">
    <property type="entry name" value="P-loop_NTPase"/>
</dbReference>
<evidence type="ECO:0000256" key="1">
    <source>
        <dbReference type="ARBA" id="ARBA00022614"/>
    </source>
</evidence>
<dbReference type="InterPro" id="IPR058922">
    <property type="entry name" value="WHD_DRP"/>
</dbReference>
<dbReference type="InterPro" id="IPR055414">
    <property type="entry name" value="LRR_R13L4/SHOC2-like"/>
</dbReference>
<dbReference type="Gene3D" id="1.10.8.430">
    <property type="entry name" value="Helical domain of apoptotic protease-activating factors"/>
    <property type="match status" value="1"/>
</dbReference>
<dbReference type="GO" id="GO:0006952">
    <property type="term" value="P:defense response"/>
    <property type="evidence" value="ECO:0007669"/>
    <property type="project" value="UniProtKB-KW"/>
</dbReference>
<dbReference type="Gene3D" id="1.20.5.4130">
    <property type="match status" value="1"/>
</dbReference>
<dbReference type="FunFam" id="1.10.10.10:FF:000322">
    <property type="entry name" value="Probable disease resistance protein At1g63360"/>
    <property type="match status" value="1"/>
</dbReference>
<dbReference type="Pfam" id="PF23559">
    <property type="entry name" value="WHD_DRP"/>
    <property type="match status" value="1"/>
</dbReference>
<keyword evidence="11" id="KW-1185">Reference proteome</keyword>
<evidence type="ECO:0000256" key="2">
    <source>
        <dbReference type="ARBA" id="ARBA00022737"/>
    </source>
</evidence>
<dbReference type="PANTHER" id="PTHR36766">
    <property type="entry name" value="PLANT BROAD-SPECTRUM MILDEW RESISTANCE PROTEIN RPW8"/>
    <property type="match status" value="1"/>
</dbReference>
<keyword evidence="1" id="KW-0433">Leucine-rich repeat</keyword>
<protein>
    <submittedName>
        <fullName evidence="12">Disease resistance protein RGA3</fullName>
    </submittedName>
</protein>
<dbReference type="KEGG" id="jre:109010431"/>
<keyword evidence="3" id="KW-0547">Nucleotide-binding</keyword>
<dbReference type="InterPro" id="IPR056789">
    <property type="entry name" value="LRR_R13L1-DRL21"/>
</dbReference>
<gene>
    <name evidence="12" type="primary">LOC109010431</name>
</gene>
<accession>A0A6P9ETL8</accession>
<dbReference type="Pfam" id="PF00931">
    <property type="entry name" value="NB-ARC"/>
    <property type="match status" value="1"/>
</dbReference>
<dbReference type="SUPFAM" id="SSF52058">
    <property type="entry name" value="L domain-like"/>
    <property type="match status" value="1"/>
</dbReference>
<keyword evidence="5" id="KW-0067">ATP-binding</keyword>
<evidence type="ECO:0000259" key="8">
    <source>
        <dbReference type="Pfam" id="PF23559"/>
    </source>
</evidence>
<evidence type="ECO:0000256" key="5">
    <source>
        <dbReference type="ARBA" id="ARBA00022840"/>
    </source>
</evidence>
<name>A0A6P9ETL8_JUGRE</name>
<dbReference type="Pfam" id="PF25019">
    <property type="entry name" value="LRR_R13L1-DRL21"/>
    <property type="match status" value="1"/>
</dbReference>
<dbReference type="Proteomes" id="UP000235220">
    <property type="component" value="Chromosome 5"/>
</dbReference>
<dbReference type="Gene3D" id="1.10.10.10">
    <property type="entry name" value="Winged helix-like DNA-binding domain superfamily/Winged helix DNA-binding domain"/>
    <property type="match status" value="1"/>
</dbReference>
<feature type="domain" description="Disease resistance R13L4/SHOC-2-like LRR" evidence="9">
    <location>
        <begin position="922"/>
        <end position="1060"/>
    </location>
</feature>
<dbReference type="PANTHER" id="PTHR36766:SF38">
    <property type="entry name" value="DISEASE RESISTANCE PROTEIN RGA3"/>
    <property type="match status" value="1"/>
</dbReference>
<evidence type="ECO:0000259" key="7">
    <source>
        <dbReference type="Pfam" id="PF18052"/>
    </source>
</evidence>
<sequence length="1162" mass="134238">MAKFFPSIIVPGVIEHLDAQTGKKLGLLWSCVKDFEKLKHIVLELQPLLLDAEEQQAANDEVKVWLEKLTDILYEVDDLLDDLSTRVLRMTRNKKAKQVCIFFSKSNKLAFNRRMGPKIKTILNNLDHIANDMRKFHLEERHGKIPVEENRERDRPEEVLIGRDEHKKAVVDFLMVSNVKEKVSILPIVGTGGMGKTALAQFAFNDERIQEYFQQKMWVNGMSCVSRDDDDMLETILEKIVGSARNGKVDPSMDDWWSHFGTEVYWKRYLLVLDNVRINDSTKWLGNLKKGLIAHSARGSKILVTTRSEVVAKIMRTVKPYYLRGLDEDDSWYLFKRMAFKNGQEPNNKTIVNMGKEIVSKCEGVPLIIKTIGRLLYFKNSEREWLSFMNNEFSRIRLNEEKDMVATLKLVIYDQLPQHLKQCFAYSCLFPKNYEIDKSTLINLWIAQGFIKSSDEDDECLEDAAHEYFMDLISRFFFEEDKTDWSGEVTSCKMNPLMHDLAMLIAGPSVTTLNSFTYKEDVNKSTRHLWVGYDIQHYLYLAHLISEAKCRIRTFLSPNESEPKGMTECDAIFSSFKTLRALQLCSRTLDGLPSSSICKLKSLRYLDFSGMYKMKKLPDSITSLQNLQTLKLCNCSWFEEWPREFSRLVNLRHLDINGCWKLTYMPRGLGQLTKLRSLSDFLVSPQLDSLNMLHSGGLNELNGLNNLRGDLQIRNLGCEKDDVRDYRATKLYEKEKIRSLKLYWDDSFGLRDEADAEIKLEALEPHSNLKRLELSGYRGAEFPRWLAYLENLVEFQLSKCEKLKCLPRGLSELPSLKRLFLKYLEGIEYMLDSDECTGTFFPSLEQLQLYYCPNLKGWWWKGPPRLLIPSFPCLSELSVSGCTELDSMPRFPCLEKELVLSNSSCKPMQQTLIRVDSSTFASSSFVPLSKLKRLQLHRIEDLRILPEKGLQNLTSLESLHIVHCHRLESLSQGIQHLTGLQQLEINHCDKLDLGGNDEDEMGWQGLKSLLSLDFVGLPKLVHLPSGLQHVTTLHKFRISSCCSLRALPDWICQWTSLQQFEISNCLGLTSLPNKMSSLTSLKVLTIRKHCPNLLPRCERKTGDDWYKISHIPKLYLDRPSEEEVKNVRKRFNAYHHYPSKVNNSKEKLAGKINLVHMVEHTT</sequence>
<proteinExistence type="predicted"/>
<feature type="domain" description="R13L1/DRL21-like LRR repeat region" evidence="10">
    <location>
        <begin position="698"/>
        <end position="822"/>
    </location>
</feature>
<evidence type="ECO:0000259" key="9">
    <source>
        <dbReference type="Pfam" id="PF23598"/>
    </source>
</evidence>
<feature type="domain" description="Disease resistance N-terminal" evidence="7">
    <location>
        <begin position="12"/>
        <end position="97"/>
    </location>
</feature>